<evidence type="ECO:0000256" key="2">
    <source>
        <dbReference type="ARBA" id="ARBA00010065"/>
    </source>
</evidence>
<dbReference type="Pfam" id="PF20154">
    <property type="entry name" value="LNT_N"/>
    <property type="match status" value="1"/>
</dbReference>
<comment type="catalytic activity">
    <reaction evidence="9">
        <text>N-terminal S-1,2-diacyl-sn-glyceryl-L-cysteinyl-[lipoprotein] + a glycerophospholipid = N-acyl-S-1,2-diacyl-sn-glyceryl-L-cysteinyl-[lipoprotein] + a 2-acyl-sn-glycero-3-phospholipid + H(+)</text>
        <dbReference type="Rhea" id="RHEA:48228"/>
        <dbReference type="Rhea" id="RHEA-COMP:14681"/>
        <dbReference type="Rhea" id="RHEA-COMP:14684"/>
        <dbReference type="ChEBI" id="CHEBI:15378"/>
        <dbReference type="ChEBI" id="CHEBI:136912"/>
        <dbReference type="ChEBI" id="CHEBI:140656"/>
        <dbReference type="ChEBI" id="CHEBI:140657"/>
        <dbReference type="ChEBI" id="CHEBI:140660"/>
        <dbReference type="EC" id="2.3.1.269"/>
    </reaction>
</comment>
<dbReference type="InterPro" id="IPR036526">
    <property type="entry name" value="C-N_Hydrolase_sf"/>
</dbReference>
<feature type="transmembrane region" description="Helical" evidence="9">
    <location>
        <begin position="124"/>
        <end position="143"/>
    </location>
</feature>
<dbReference type="GO" id="GO:0016410">
    <property type="term" value="F:N-acyltransferase activity"/>
    <property type="evidence" value="ECO:0007669"/>
    <property type="project" value="UniProtKB-UniRule"/>
</dbReference>
<feature type="transmembrane region" description="Helical" evidence="9">
    <location>
        <begin position="55"/>
        <end position="76"/>
    </location>
</feature>
<evidence type="ECO:0000256" key="3">
    <source>
        <dbReference type="ARBA" id="ARBA00022475"/>
    </source>
</evidence>
<keyword evidence="11" id="KW-0449">Lipoprotein</keyword>
<keyword evidence="6 9" id="KW-1133">Transmembrane helix</keyword>
<name>A0A2I7N5P6_9NEIS</name>
<comment type="function">
    <text evidence="9">Catalyzes the phospholipid dependent N-acylation of the N-terminal cysteine of apolipoprotein, the last step in lipoprotein maturation.</text>
</comment>
<dbReference type="InterPro" id="IPR004563">
    <property type="entry name" value="Apolipo_AcylTrfase"/>
</dbReference>
<dbReference type="GO" id="GO:0042158">
    <property type="term" value="P:lipoprotein biosynthetic process"/>
    <property type="evidence" value="ECO:0007669"/>
    <property type="project" value="UniProtKB-UniRule"/>
</dbReference>
<feature type="transmembrane region" description="Helical" evidence="9">
    <location>
        <begin position="88"/>
        <end position="112"/>
    </location>
</feature>
<keyword evidence="12" id="KW-1185">Reference proteome</keyword>
<feature type="transmembrane region" description="Helical" evidence="9">
    <location>
        <begin position="7"/>
        <end position="24"/>
    </location>
</feature>
<evidence type="ECO:0000313" key="11">
    <source>
        <dbReference type="EMBL" id="AUR51762.1"/>
    </source>
</evidence>
<comment type="similarity">
    <text evidence="2 9">Belongs to the CN hydrolase family. Apolipoprotein N-acyltransferase subfamily.</text>
</comment>
<evidence type="ECO:0000256" key="1">
    <source>
        <dbReference type="ARBA" id="ARBA00004651"/>
    </source>
</evidence>
<keyword evidence="8 9" id="KW-0012">Acyltransferase</keyword>
<dbReference type="InterPro" id="IPR045378">
    <property type="entry name" value="LNT_N"/>
</dbReference>
<feature type="transmembrane region" description="Helical" evidence="9">
    <location>
        <begin position="492"/>
        <end position="513"/>
    </location>
</feature>
<keyword evidence="7 9" id="KW-0472">Membrane</keyword>
<comment type="pathway">
    <text evidence="9">Protein modification; lipoprotein biosynthesis (N-acyl transfer).</text>
</comment>
<dbReference type="Gene3D" id="3.60.110.10">
    <property type="entry name" value="Carbon-nitrogen hydrolase"/>
    <property type="match status" value="1"/>
</dbReference>
<dbReference type="RefSeq" id="WP_102951061.1">
    <property type="nucleotide sequence ID" value="NZ_CP024847.1"/>
</dbReference>
<keyword evidence="3 9" id="KW-1003">Cell membrane</keyword>
<dbReference type="EMBL" id="CP024847">
    <property type="protein sequence ID" value="AUR51762.1"/>
    <property type="molecule type" value="Genomic_DNA"/>
</dbReference>
<dbReference type="EC" id="2.3.1.269" evidence="9"/>
<keyword evidence="4 9" id="KW-0808">Transferase</keyword>
<evidence type="ECO:0000313" key="12">
    <source>
        <dbReference type="Proteomes" id="UP000236655"/>
    </source>
</evidence>
<dbReference type="PANTHER" id="PTHR38686:SF1">
    <property type="entry name" value="APOLIPOPROTEIN N-ACYLTRANSFERASE"/>
    <property type="match status" value="1"/>
</dbReference>
<feature type="transmembrane region" description="Helical" evidence="9">
    <location>
        <begin position="208"/>
        <end position="224"/>
    </location>
</feature>
<organism evidence="11 12">
    <name type="scientific">Aquella oligotrophica</name>
    <dbReference type="NCBI Taxonomy" id="2067065"/>
    <lineage>
        <taxon>Bacteria</taxon>
        <taxon>Pseudomonadati</taxon>
        <taxon>Pseudomonadota</taxon>
        <taxon>Betaproteobacteria</taxon>
        <taxon>Neisseriales</taxon>
        <taxon>Neisseriaceae</taxon>
        <taxon>Aquella</taxon>
    </lineage>
</organism>
<comment type="subcellular location">
    <subcellularLocation>
        <location evidence="1 9">Cell membrane</location>
        <topology evidence="1 9">Multi-pass membrane protein</topology>
    </subcellularLocation>
</comment>
<protein>
    <recommendedName>
        <fullName evidence="9">Apolipoprotein N-acyltransferase</fullName>
        <shortName evidence="9">ALP N-acyltransferase</shortName>
        <ecNumber evidence="9">2.3.1.269</ecNumber>
    </recommendedName>
</protein>
<feature type="transmembrane region" description="Helical" evidence="9">
    <location>
        <begin position="30"/>
        <end position="48"/>
    </location>
</feature>
<dbReference type="Pfam" id="PF00795">
    <property type="entry name" value="CN_hydrolase"/>
    <property type="match status" value="1"/>
</dbReference>
<sequence length="530" mass="59577">MKVKQSLIYLALIITGAFTVLAFAPANHGLCLIIALLGLLAYIEYSIATHELHSNLLLGAYCFGFGLFVAQLYWFFSSIYYVIGAPLIVAILAIFICNGYLALYVLLSVWLYKRLRTPFSEFNYIILFPSVWVLGEWLRGWIFTGFSWCDIAYAQVDNSLMQGYFPVIGSYGISWLTMSIVGFIFMIIQNRHNLLAGNRQKINLAQRAAIIYFALIAIAGYFLHGKQYTEKYGKPVKIAMIQGNIAQSQKWSSKEILNTLGIYSSLIAKAKADIVLLPETAFVVYSNFLPQHYLADIVHFAESNGAELVIGMPKVIDKKGNYVNAAVVVTDPKEKYYAKSHLVPYGEYTPFAGAFSWFYSLIQLPMVGFSSGGENQPPLVIANQKVAFNICYENGFGSELIEAAKRSTLMINISDMVWYGTTIAKDLHLQLSQARAMENQRYFIQETNTGLTAIIDPFGKVIARLPEFKRMIMTDSVNGMIGTTPYQKYGNYPVIMLCGLIILLGFIINKFYFSRIIVTKDIKNEESINN</sequence>
<dbReference type="InterPro" id="IPR003010">
    <property type="entry name" value="C-N_Hydrolase"/>
</dbReference>
<dbReference type="OrthoDB" id="9804277at2"/>
<feature type="domain" description="CN hydrolase" evidence="10">
    <location>
        <begin position="241"/>
        <end position="479"/>
    </location>
</feature>
<dbReference type="KEGG" id="nba:CUN60_05460"/>
<evidence type="ECO:0000256" key="9">
    <source>
        <dbReference type="HAMAP-Rule" id="MF_01148"/>
    </source>
</evidence>
<evidence type="ECO:0000256" key="6">
    <source>
        <dbReference type="ARBA" id="ARBA00022989"/>
    </source>
</evidence>
<dbReference type="UniPathway" id="UPA00666"/>
<accession>A0A2I7N5P6</accession>
<evidence type="ECO:0000256" key="8">
    <source>
        <dbReference type="ARBA" id="ARBA00023315"/>
    </source>
</evidence>
<evidence type="ECO:0000259" key="10">
    <source>
        <dbReference type="PROSITE" id="PS50263"/>
    </source>
</evidence>
<dbReference type="Proteomes" id="UP000236655">
    <property type="component" value="Chromosome"/>
</dbReference>
<dbReference type="PANTHER" id="PTHR38686">
    <property type="entry name" value="APOLIPOPROTEIN N-ACYLTRANSFERASE"/>
    <property type="match status" value="1"/>
</dbReference>
<dbReference type="HAMAP" id="MF_01148">
    <property type="entry name" value="Lnt"/>
    <property type="match status" value="1"/>
</dbReference>
<evidence type="ECO:0000256" key="7">
    <source>
        <dbReference type="ARBA" id="ARBA00023136"/>
    </source>
</evidence>
<dbReference type="CDD" id="cd07571">
    <property type="entry name" value="ALP_N-acyl_transferase"/>
    <property type="match status" value="1"/>
</dbReference>
<reference evidence="12" key="1">
    <citation type="submission" date="2017-11" db="EMBL/GenBank/DDBJ databases">
        <authorList>
            <person name="Chan K.G."/>
            <person name="Lee L.S."/>
        </authorList>
    </citation>
    <scope>NUCLEOTIDE SEQUENCE [LARGE SCALE GENOMIC DNA]</scope>
    <source>
        <strain evidence="12">DSM 100970</strain>
    </source>
</reference>
<dbReference type="PROSITE" id="PS50263">
    <property type="entry name" value="CN_HYDROLASE"/>
    <property type="match status" value="1"/>
</dbReference>
<proteinExistence type="inferred from homology"/>
<evidence type="ECO:0000256" key="4">
    <source>
        <dbReference type="ARBA" id="ARBA00022679"/>
    </source>
</evidence>
<dbReference type="GO" id="GO:0005886">
    <property type="term" value="C:plasma membrane"/>
    <property type="evidence" value="ECO:0007669"/>
    <property type="project" value="UniProtKB-SubCell"/>
</dbReference>
<gene>
    <name evidence="9 11" type="primary">lnt</name>
    <name evidence="11" type="ORF">CUN60_05460</name>
</gene>
<keyword evidence="5 9" id="KW-0812">Transmembrane</keyword>
<evidence type="ECO:0000256" key="5">
    <source>
        <dbReference type="ARBA" id="ARBA00022692"/>
    </source>
</evidence>
<dbReference type="AlphaFoldDB" id="A0A2I7N5P6"/>
<feature type="transmembrane region" description="Helical" evidence="9">
    <location>
        <begin position="163"/>
        <end position="188"/>
    </location>
</feature>
<dbReference type="NCBIfam" id="TIGR00546">
    <property type="entry name" value="lnt"/>
    <property type="match status" value="1"/>
</dbReference>
<dbReference type="SUPFAM" id="SSF56317">
    <property type="entry name" value="Carbon-nitrogen hydrolase"/>
    <property type="match status" value="1"/>
</dbReference>